<feature type="region of interest" description="Disordered" evidence="1">
    <location>
        <begin position="181"/>
        <end position="232"/>
    </location>
</feature>
<dbReference type="EMBL" id="JAYKXP010000121">
    <property type="protein sequence ID" value="KAK7024546.1"/>
    <property type="molecule type" value="Genomic_DNA"/>
</dbReference>
<evidence type="ECO:0000313" key="2">
    <source>
        <dbReference type="EMBL" id="KAK7024546.1"/>
    </source>
</evidence>
<dbReference type="InterPro" id="IPR046521">
    <property type="entry name" value="DUF6698"/>
</dbReference>
<feature type="compositionally biased region" description="Polar residues" evidence="1">
    <location>
        <begin position="201"/>
        <end position="215"/>
    </location>
</feature>
<sequence>MHPDYPTHEKYLLRFLYAGYSGDPEDFMKGFLKSTLMVRTFKHIFTSSSSALLYTGEDDPSSDTENTTQALRKRRRIIVKEPSKKNVASLLGMTTVTPRAIAYTVVMLHFALTNATYWNLINDGFNYAIFYDFIVDTFEDRELTGEDEAKELLQWWNKQVFGNRLASSGEEGTIAFRKRLSQQKNGRAARARLANAHNRRSSQGSSATQQTRSGNTTPEQSQTGSSQTQPTS</sequence>
<feature type="compositionally biased region" description="Low complexity" evidence="1">
    <location>
        <begin position="216"/>
        <end position="232"/>
    </location>
</feature>
<keyword evidence="3" id="KW-1185">Reference proteome</keyword>
<gene>
    <name evidence="2" type="ORF">VNI00_016221</name>
</gene>
<reference evidence="2 3" key="1">
    <citation type="submission" date="2024-01" db="EMBL/GenBank/DDBJ databases">
        <title>A draft genome for a cacao thread blight-causing isolate of Paramarasmius palmivorus.</title>
        <authorList>
            <person name="Baruah I.K."/>
            <person name="Bukari Y."/>
            <person name="Amoako-Attah I."/>
            <person name="Meinhardt L.W."/>
            <person name="Bailey B.A."/>
            <person name="Cohen S.P."/>
        </authorList>
    </citation>
    <scope>NUCLEOTIDE SEQUENCE [LARGE SCALE GENOMIC DNA]</scope>
    <source>
        <strain evidence="2 3">GH-12</strain>
    </source>
</reference>
<comment type="caution">
    <text evidence="2">The sequence shown here is derived from an EMBL/GenBank/DDBJ whole genome shotgun (WGS) entry which is preliminary data.</text>
</comment>
<proteinExistence type="predicted"/>
<evidence type="ECO:0000256" key="1">
    <source>
        <dbReference type="SAM" id="MobiDB-lite"/>
    </source>
</evidence>
<accession>A0AAW0BF03</accession>
<organism evidence="2 3">
    <name type="scientific">Paramarasmius palmivorus</name>
    <dbReference type="NCBI Taxonomy" id="297713"/>
    <lineage>
        <taxon>Eukaryota</taxon>
        <taxon>Fungi</taxon>
        <taxon>Dikarya</taxon>
        <taxon>Basidiomycota</taxon>
        <taxon>Agaricomycotina</taxon>
        <taxon>Agaricomycetes</taxon>
        <taxon>Agaricomycetidae</taxon>
        <taxon>Agaricales</taxon>
        <taxon>Marasmiineae</taxon>
        <taxon>Marasmiaceae</taxon>
        <taxon>Paramarasmius</taxon>
    </lineage>
</organism>
<evidence type="ECO:0000313" key="3">
    <source>
        <dbReference type="Proteomes" id="UP001383192"/>
    </source>
</evidence>
<protein>
    <submittedName>
        <fullName evidence="2">Uncharacterized protein</fullName>
    </submittedName>
</protein>
<dbReference type="AlphaFoldDB" id="A0AAW0BF03"/>
<dbReference type="Pfam" id="PF20414">
    <property type="entry name" value="DUF6698"/>
    <property type="match status" value="1"/>
</dbReference>
<name>A0AAW0BF03_9AGAR</name>
<dbReference type="Proteomes" id="UP001383192">
    <property type="component" value="Unassembled WGS sequence"/>
</dbReference>